<feature type="compositionally biased region" description="Basic residues" evidence="1">
    <location>
        <begin position="10"/>
        <end position="19"/>
    </location>
</feature>
<feature type="compositionally biased region" description="Polar residues" evidence="1">
    <location>
        <begin position="36"/>
        <end position="54"/>
    </location>
</feature>
<evidence type="ECO:0000313" key="3">
    <source>
        <dbReference type="Proteomes" id="UP001497444"/>
    </source>
</evidence>
<gene>
    <name evidence="2" type="ORF">CSSPJE1EN1_LOCUS3784</name>
</gene>
<organism evidence="2 3">
    <name type="scientific">Sphagnum jensenii</name>
    <dbReference type="NCBI Taxonomy" id="128206"/>
    <lineage>
        <taxon>Eukaryota</taxon>
        <taxon>Viridiplantae</taxon>
        <taxon>Streptophyta</taxon>
        <taxon>Embryophyta</taxon>
        <taxon>Bryophyta</taxon>
        <taxon>Sphagnophytina</taxon>
        <taxon>Sphagnopsida</taxon>
        <taxon>Sphagnales</taxon>
        <taxon>Sphagnaceae</taxon>
        <taxon>Sphagnum</taxon>
    </lineage>
</organism>
<reference evidence="2" key="1">
    <citation type="submission" date="2024-02" db="EMBL/GenBank/DDBJ databases">
        <authorList>
            <consortium name="ELIXIR-Norway"/>
            <consortium name="Elixir Norway"/>
        </authorList>
    </citation>
    <scope>NUCLEOTIDE SEQUENCE</scope>
</reference>
<keyword evidence="3" id="KW-1185">Reference proteome</keyword>
<accession>A0ABP0VUZ5</accession>
<protein>
    <submittedName>
        <fullName evidence="2">Uncharacterized protein</fullName>
    </submittedName>
</protein>
<proteinExistence type="predicted"/>
<evidence type="ECO:0000313" key="2">
    <source>
        <dbReference type="EMBL" id="CAK9258306.1"/>
    </source>
</evidence>
<dbReference type="Proteomes" id="UP001497444">
    <property type="component" value="Chromosome 11"/>
</dbReference>
<feature type="region of interest" description="Disordered" evidence="1">
    <location>
        <begin position="10"/>
        <end position="73"/>
    </location>
</feature>
<sequence length="73" mass="8198">MYRGLVRVHLSCHHSHRKPPPPAASSSSSRRRPRTHGTTATVQRTYRAASSRTRIQPLDRLLPDLSAVDSQMP</sequence>
<evidence type="ECO:0000256" key="1">
    <source>
        <dbReference type="SAM" id="MobiDB-lite"/>
    </source>
</evidence>
<dbReference type="EMBL" id="OZ020106">
    <property type="protein sequence ID" value="CAK9258306.1"/>
    <property type="molecule type" value="Genomic_DNA"/>
</dbReference>
<name>A0ABP0VUZ5_9BRYO</name>